<sequence length="206" mass="24609">MVSYYKNHEKNLEKARDYYQKHKEEILNSSIKFYASNRDKKLKKLQDYYASHLAQRKKYRVEYNASDNQQIRDNARKHYAAVAYIKNAKLRQKYRLRVISVAPKNRRKLIEKMKKKRQRNTAYYKKNATRLKQNRRARYAFNLSEPKQDIKQKYISLIRQKLAKNVGVQKQLKVVFSVDKSLPIAVTQSGINLIASRRLVNLILNI</sequence>
<protein>
    <submittedName>
        <fullName evidence="1">Uncharacterized protein</fullName>
    </submittedName>
</protein>
<accession>A0A1X7TCK8</accession>
<reference evidence="1" key="1">
    <citation type="submission" date="2017-05" db="UniProtKB">
        <authorList>
            <consortium name="EnsemblMetazoa"/>
        </authorList>
    </citation>
    <scope>IDENTIFICATION</scope>
</reference>
<dbReference type="EnsemblMetazoa" id="Aqu2.1.12297_001">
    <property type="protein sequence ID" value="Aqu2.1.12297_001"/>
    <property type="gene ID" value="Aqu2.1.12297"/>
</dbReference>
<dbReference type="OrthoDB" id="10068384at2759"/>
<proteinExistence type="predicted"/>
<dbReference type="AlphaFoldDB" id="A0A1X7TCK8"/>
<name>A0A1X7TCK8_AMPQE</name>
<dbReference type="InParanoid" id="A0A1X7TCK8"/>
<evidence type="ECO:0000313" key="1">
    <source>
        <dbReference type="EnsemblMetazoa" id="Aqu2.1.12297_001"/>
    </source>
</evidence>
<organism evidence="1">
    <name type="scientific">Amphimedon queenslandica</name>
    <name type="common">Sponge</name>
    <dbReference type="NCBI Taxonomy" id="400682"/>
    <lineage>
        <taxon>Eukaryota</taxon>
        <taxon>Metazoa</taxon>
        <taxon>Porifera</taxon>
        <taxon>Demospongiae</taxon>
        <taxon>Heteroscleromorpha</taxon>
        <taxon>Haplosclerida</taxon>
        <taxon>Niphatidae</taxon>
        <taxon>Amphimedon</taxon>
    </lineage>
</organism>